<keyword evidence="2" id="KW-0963">Cytoplasm</keyword>
<gene>
    <name evidence="2" type="primary">cutC</name>
    <name evidence="3" type="ORF">ESZ00_10485</name>
</gene>
<evidence type="ECO:0000256" key="1">
    <source>
        <dbReference type="ARBA" id="ARBA00007768"/>
    </source>
</evidence>
<sequence length="286" mass="30894">MHHTTANPPEGGRHRLILFRIARAVFPEQKISNPRGSVTGKQEIVFELCAESVEACVAGEAGGADRIELCTALVEDGLTPSHGLVRVALERCNLPIHILVRPRAGDFVYSEAEFVTMKEDIAHFKQMGVAGFVIGVLHADGTVDRERTRELVELAAPFEVTFHRAFDVTPSLEQALEDVIAIGCKRVLTSAGAPDVVTGAPMLATLVEQAAGRTEIALGGGLRIEDAEWLVRVTKARHYHGSLRQSEPAPVLAVGDEGMEAVASRRGRSIVNPKDVQTMVAKLRNS</sequence>
<dbReference type="PANTHER" id="PTHR12598">
    <property type="entry name" value="COPPER HOMEOSTASIS PROTEIN CUTC"/>
    <property type="match status" value="1"/>
</dbReference>
<name>A0A4Q1SCV4_9BACT</name>
<dbReference type="SUPFAM" id="SSF110395">
    <property type="entry name" value="CutC-like"/>
    <property type="match status" value="1"/>
</dbReference>
<dbReference type="Gene3D" id="3.20.20.380">
    <property type="entry name" value="Copper homeostasis (CutC) domain"/>
    <property type="match status" value="1"/>
</dbReference>
<dbReference type="HAMAP" id="MF_00795">
    <property type="entry name" value="CutC"/>
    <property type="match status" value="1"/>
</dbReference>
<comment type="caution">
    <text evidence="3">The sequence shown here is derived from an EMBL/GenBank/DDBJ whole genome shotgun (WGS) entry which is preliminary data.</text>
</comment>
<dbReference type="InterPro" id="IPR036822">
    <property type="entry name" value="CutC-like_dom_sf"/>
</dbReference>
<organism evidence="3 4">
    <name type="scientific">Silvibacterium dinghuense</name>
    <dbReference type="NCBI Taxonomy" id="1560006"/>
    <lineage>
        <taxon>Bacteria</taxon>
        <taxon>Pseudomonadati</taxon>
        <taxon>Acidobacteriota</taxon>
        <taxon>Terriglobia</taxon>
        <taxon>Terriglobales</taxon>
        <taxon>Acidobacteriaceae</taxon>
        <taxon>Silvibacterium</taxon>
    </lineage>
</organism>
<comment type="similarity">
    <text evidence="1 2">Belongs to the CutC family.</text>
</comment>
<protein>
    <recommendedName>
        <fullName evidence="2">PF03932 family protein CutC</fullName>
    </recommendedName>
</protein>
<dbReference type="Pfam" id="PF03932">
    <property type="entry name" value="CutC"/>
    <property type="match status" value="1"/>
</dbReference>
<comment type="subcellular location">
    <subcellularLocation>
        <location evidence="2">Cytoplasm</location>
    </subcellularLocation>
</comment>
<comment type="caution">
    <text evidence="2">Once thought to be involved in copper homeostasis, experiments in E.coli have shown this is not the case.</text>
</comment>
<keyword evidence="4" id="KW-1185">Reference proteome</keyword>
<evidence type="ECO:0000313" key="4">
    <source>
        <dbReference type="Proteomes" id="UP000290253"/>
    </source>
</evidence>
<dbReference type="GO" id="GO:0005737">
    <property type="term" value="C:cytoplasm"/>
    <property type="evidence" value="ECO:0007669"/>
    <property type="project" value="UniProtKB-SubCell"/>
</dbReference>
<dbReference type="Proteomes" id="UP000290253">
    <property type="component" value="Unassembled WGS sequence"/>
</dbReference>
<reference evidence="3 4" key="1">
    <citation type="journal article" date="2016" name="Int. J. Syst. Evol. Microbiol.">
        <title>Acidipila dinghuensis sp. nov., an acidobacterium isolated from forest soil.</title>
        <authorList>
            <person name="Jiang Y.W."/>
            <person name="Wang J."/>
            <person name="Chen M.H."/>
            <person name="Lv Y.Y."/>
            <person name="Qiu L.H."/>
        </authorList>
    </citation>
    <scope>NUCLEOTIDE SEQUENCE [LARGE SCALE GENOMIC DNA]</scope>
    <source>
        <strain evidence="3 4">DHOF10</strain>
    </source>
</reference>
<proteinExistence type="inferred from homology"/>
<evidence type="ECO:0000313" key="3">
    <source>
        <dbReference type="EMBL" id="RXS95044.1"/>
    </source>
</evidence>
<dbReference type="OrthoDB" id="9815677at2"/>
<dbReference type="AlphaFoldDB" id="A0A4Q1SCV4"/>
<dbReference type="GO" id="GO:0005507">
    <property type="term" value="F:copper ion binding"/>
    <property type="evidence" value="ECO:0007669"/>
    <property type="project" value="TreeGrafter"/>
</dbReference>
<evidence type="ECO:0000256" key="2">
    <source>
        <dbReference type="HAMAP-Rule" id="MF_00795"/>
    </source>
</evidence>
<dbReference type="PANTHER" id="PTHR12598:SF0">
    <property type="entry name" value="COPPER HOMEOSTASIS PROTEIN CUTC HOMOLOG"/>
    <property type="match status" value="1"/>
</dbReference>
<dbReference type="EMBL" id="SDMK01000002">
    <property type="protein sequence ID" value="RXS95044.1"/>
    <property type="molecule type" value="Genomic_DNA"/>
</dbReference>
<dbReference type="InterPro" id="IPR005627">
    <property type="entry name" value="CutC-like"/>
</dbReference>
<accession>A0A4Q1SCV4</accession>